<comment type="caution">
    <text evidence="2">The sequence shown here is derived from an EMBL/GenBank/DDBJ whole genome shotgun (WGS) entry which is preliminary data.</text>
</comment>
<feature type="region of interest" description="Disordered" evidence="1">
    <location>
        <begin position="1"/>
        <end position="122"/>
    </location>
</feature>
<reference evidence="2 3" key="1">
    <citation type="submission" date="2021-07" db="EMBL/GenBank/DDBJ databases">
        <title>The Aristolochia fimbriata genome: insights into angiosperm evolution, floral development and chemical biosynthesis.</title>
        <authorList>
            <person name="Jiao Y."/>
        </authorList>
    </citation>
    <scope>NUCLEOTIDE SEQUENCE [LARGE SCALE GENOMIC DNA]</scope>
    <source>
        <strain evidence="2">IBCAS-2021</strain>
        <tissue evidence="2">Leaf</tissue>
    </source>
</reference>
<dbReference type="PANTHER" id="PTHR34468:SF2">
    <property type="entry name" value="MICROTUBULE-ASSOCIATED FUTSCH-LIKE PROTEIN"/>
    <property type="match status" value="1"/>
</dbReference>
<evidence type="ECO:0000256" key="1">
    <source>
        <dbReference type="SAM" id="MobiDB-lite"/>
    </source>
</evidence>
<sequence length="354" mass="38593">MDAAKELSAGSAASARSSKLRYPLRSGGKVKDDKSGIAEIPASSSARRGRAASNVSKSVSVLELSATEKSRKPPRRLSIPPKSVNSPAPRFASNITPISETRARKRTSGLDKSDTPKSDASMSANRRKFSVISSVSYWLSQIKLSEAAAKHSISLGFFKLALDSGCEPLQRLRDELKSYVRRHNLLELGESTKELLKSYDISEDLGQVQVSETFSQGPDSSDEDSHMCPTVESGNLKPKCLNSENIPALTDTEKVKKENLHKRLPVTRSKESVNRTSLNRSYGKDGNQNVQRKCQRPTGGQDSSKTRGSKNNPEKKLTAVEDSADEVAKVEIQHEDKENQDVPEIGEAGVAVEV</sequence>
<name>A0AAV7FE92_ARIFI</name>
<dbReference type="PANTHER" id="PTHR34468">
    <property type="entry name" value="MICROTUBULE-ASSOCIATED FUTSCH-LIKE PROTEIN"/>
    <property type="match status" value="1"/>
</dbReference>
<feature type="compositionally biased region" description="Basic and acidic residues" evidence="1">
    <location>
        <begin position="326"/>
        <end position="340"/>
    </location>
</feature>
<feature type="compositionally biased region" description="Low complexity" evidence="1">
    <location>
        <begin position="8"/>
        <end position="17"/>
    </location>
</feature>
<feature type="region of interest" description="Disordered" evidence="1">
    <location>
        <begin position="213"/>
        <end position="354"/>
    </location>
</feature>
<feature type="compositionally biased region" description="Polar residues" evidence="1">
    <location>
        <begin position="274"/>
        <end position="303"/>
    </location>
</feature>
<organism evidence="2 3">
    <name type="scientific">Aristolochia fimbriata</name>
    <name type="common">White veined hardy Dutchman's pipe vine</name>
    <dbReference type="NCBI Taxonomy" id="158543"/>
    <lineage>
        <taxon>Eukaryota</taxon>
        <taxon>Viridiplantae</taxon>
        <taxon>Streptophyta</taxon>
        <taxon>Embryophyta</taxon>
        <taxon>Tracheophyta</taxon>
        <taxon>Spermatophyta</taxon>
        <taxon>Magnoliopsida</taxon>
        <taxon>Magnoliidae</taxon>
        <taxon>Piperales</taxon>
        <taxon>Aristolochiaceae</taxon>
        <taxon>Aristolochia</taxon>
    </lineage>
</organism>
<evidence type="ECO:0000313" key="2">
    <source>
        <dbReference type="EMBL" id="KAG9459223.1"/>
    </source>
</evidence>
<dbReference type="AlphaFoldDB" id="A0AAV7FE92"/>
<protein>
    <submittedName>
        <fullName evidence="2">Uncharacterized protein</fullName>
    </submittedName>
</protein>
<proteinExistence type="predicted"/>
<dbReference type="EMBL" id="JAINDJ010000002">
    <property type="protein sequence ID" value="KAG9459223.1"/>
    <property type="molecule type" value="Genomic_DNA"/>
</dbReference>
<feature type="compositionally biased region" description="Basic and acidic residues" evidence="1">
    <location>
        <begin position="108"/>
        <end position="117"/>
    </location>
</feature>
<keyword evidence="3" id="KW-1185">Reference proteome</keyword>
<evidence type="ECO:0000313" key="3">
    <source>
        <dbReference type="Proteomes" id="UP000825729"/>
    </source>
</evidence>
<gene>
    <name evidence="2" type="ORF">H6P81_003731</name>
</gene>
<dbReference type="Proteomes" id="UP000825729">
    <property type="component" value="Unassembled WGS sequence"/>
</dbReference>
<accession>A0AAV7FE92</accession>